<dbReference type="PANTHER" id="PTHR43798">
    <property type="entry name" value="MONOACYLGLYCEROL LIPASE"/>
    <property type="match status" value="1"/>
</dbReference>
<keyword evidence="3" id="KW-1185">Reference proteome</keyword>
<dbReference type="GO" id="GO:0016787">
    <property type="term" value="F:hydrolase activity"/>
    <property type="evidence" value="ECO:0007669"/>
    <property type="project" value="UniProtKB-KW"/>
</dbReference>
<gene>
    <name evidence="2" type="ORF">EC844_10561</name>
</gene>
<dbReference type="InterPro" id="IPR017208">
    <property type="entry name" value="UCP037442_abhydr"/>
</dbReference>
<dbReference type="InterPro" id="IPR000073">
    <property type="entry name" value="AB_hydrolase_1"/>
</dbReference>
<reference evidence="2 3" key="1">
    <citation type="submission" date="2019-03" db="EMBL/GenBank/DDBJ databases">
        <title>Genomic analyses of the natural microbiome of Caenorhabditis elegans.</title>
        <authorList>
            <person name="Samuel B."/>
        </authorList>
    </citation>
    <scope>NUCLEOTIDE SEQUENCE [LARGE SCALE GENOMIC DNA]</scope>
    <source>
        <strain evidence="2 3">JUb89</strain>
    </source>
</reference>
<protein>
    <submittedName>
        <fullName evidence="2">Putative alpha/beta hydrolase</fullName>
    </submittedName>
</protein>
<evidence type="ECO:0000259" key="1">
    <source>
        <dbReference type="Pfam" id="PF12697"/>
    </source>
</evidence>
<evidence type="ECO:0000313" key="2">
    <source>
        <dbReference type="EMBL" id="TCM68358.1"/>
    </source>
</evidence>
<comment type="caution">
    <text evidence="2">The sequence shown here is derived from an EMBL/GenBank/DDBJ whole genome shotgun (WGS) entry which is preliminary data.</text>
</comment>
<dbReference type="AlphaFoldDB" id="A0A4V2R1F0"/>
<proteinExistence type="predicted"/>
<dbReference type="InterPro" id="IPR050266">
    <property type="entry name" value="AB_hydrolase_sf"/>
</dbReference>
<name>A0A4V2R1F0_ACICA</name>
<organism evidence="2 3">
    <name type="scientific">Acinetobacter calcoaceticus</name>
    <dbReference type="NCBI Taxonomy" id="471"/>
    <lineage>
        <taxon>Bacteria</taxon>
        <taxon>Pseudomonadati</taxon>
        <taxon>Pseudomonadota</taxon>
        <taxon>Gammaproteobacteria</taxon>
        <taxon>Moraxellales</taxon>
        <taxon>Moraxellaceae</taxon>
        <taxon>Acinetobacter</taxon>
        <taxon>Acinetobacter calcoaceticus/baumannii complex</taxon>
    </lineage>
</organism>
<keyword evidence="2" id="KW-0378">Hydrolase</keyword>
<accession>A0A4V2R1F0</accession>
<sequence>MPLMQVSQSLIDFQGRTQIPVDLYLHPDAKTLEQQPDVIILPALGVPISKYQALIECLLAQGFNVIAADYPGCGRNQPLVSATFDYGYADLLTDFIPALIAQIPSTSQQAPLLFGHSLGGHLATLYALNHQVQVVGVATGNIGLANWDLKGKLNILTAVLSFKALLWKYGYLPGAKIGFGHQEAKTLMQDWCKTVLTGHYQHIVATETASDHPALFIHLHQDQWAPLSTTLALSRYFSHPQVEQLDLSLQIKGNQHSVWIKQPQAIVSCMQNYLKMNKYR</sequence>
<dbReference type="Pfam" id="PF12697">
    <property type="entry name" value="Abhydrolase_6"/>
    <property type="match status" value="1"/>
</dbReference>
<evidence type="ECO:0000313" key="3">
    <source>
        <dbReference type="Proteomes" id="UP000294963"/>
    </source>
</evidence>
<dbReference type="SUPFAM" id="SSF53474">
    <property type="entry name" value="alpha/beta-Hydrolases"/>
    <property type="match status" value="1"/>
</dbReference>
<dbReference type="Gene3D" id="3.40.50.1820">
    <property type="entry name" value="alpha/beta hydrolase"/>
    <property type="match status" value="1"/>
</dbReference>
<dbReference type="Proteomes" id="UP000294963">
    <property type="component" value="Unassembled WGS sequence"/>
</dbReference>
<dbReference type="PIRSF" id="PIRSF037442">
    <property type="entry name" value="UCP037442_abhydr"/>
    <property type="match status" value="1"/>
</dbReference>
<dbReference type="EMBL" id="SLVJ01000005">
    <property type="protein sequence ID" value="TCM68358.1"/>
    <property type="molecule type" value="Genomic_DNA"/>
</dbReference>
<dbReference type="InterPro" id="IPR029058">
    <property type="entry name" value="AB_hydrolase_fold"/>
</dbReference>
<feature type="domain" description="AB hydrolase-1" evidence="1">
    <location>
        <begin position="54"/>
        <end position="184"/>
    </location>
</feature>